<dbReference type="GO" id="GO:0016787">
    <property type="term" value="F:hydrolase activity"/>
    <property type="evidence" value="ECO:0007669"/>
    <property type="project" value="InterPro"/>
</dbReference>
<dbReference type="Proteomes" id="UP001163105">
    <property type="component" value="Unassembled WGS sequence"/>
</dbReference>
<sequence>MGATSNAGSYLARPPGDCCTKGCIHEGQPRGEYETIAGVETYIVQPPADRANGHIVLYLADVFGLYTNGLLVMDSFANAGYLVLGLDYFCGDPIWKHRPQPEAGEEPSYDIRDWMDPDFDFHGWLNKHIAFADEAVPRWTAAVKEQYGQADTKYACVGYCFGAPYVCDLLARDVVSAGAFAHPASLKDHHFANIKGPLFLSCTQDDYTFPNESRRKALDILHKGDKTWALQLFTNVEHGFALRSDLDDPYQRYVKDASFRGIVEWFDAWLSQRSG</sequence>
<evidence type="ECO:0000313" key="2">
    <source>
        <dbReference type="EMBL" id="KAJ6444966.1"/>
    </source>
</evidence>
<keyword evidence="3" id="KW-1185">Reference proteome</keyword>
<evidence type="ECO:0000313" key="3">
    <source>
        <dbReference type="Proteomes" id="UP001163105"/>
    </source>
</evidence>
<dbReference type="SUPFAM" id="SSF53474">
    <property type="entry name" value="alpha/beta-Hydrolases"/>
    <property type="match status" value="1"/>
</dbReference>
<dbReference type="AlphaFoldDB" id="A0AB34G269"/>
<protein>
    <submittedName>
        <fullName evidence="2">Short-chain dehydrogenase reductase sdr</fullName>
    </submittedName>
</protein>
<dbReference type="EMBL" id="JAQHRD010000002">
    <property type="protein sequence ID" value="KAJ6444966.1"/>
    <property type="molecule type" value="Genomic_DNA"/>
</dbReference>
<name>A0AB34G269_9HYPO</name>
<gene>
    <name evidence="2" type="ORF">O9K51_03368</name>
</gene>
<dbReference type="InterPro" id="IPR002925">
    <property type="entry name" value="Dienelactn_hydro"/>
</dbReference>
<dbReference type="Pfam" id="PF01738">
    <property type="entry name" value="DLH"/>
    <property type="match status" value="1"/>
</dbReference>
<organism evidence="2 3">
    <name type="scientific">Purpureocillium lavendulum</name>
    <dbReference type="NCBI Taxonomy" id="1247861"/>
    <lineage>
        <taxon>Eukaryota</taxon>
        <taxon>Fungi</taxon>
        <taxon>Dikarya</taxon>
        <taxon>Ascomycota</taxon>
        <taxon>Pezizomycotina</taxon>
        <taxon>Sordariomycetes</taxon>
        <taxon>Hypocreomycetidae</taxon>
        <taxon>Hypocreales</taxon>
        <taxon>Ophiocordycipitaceae</taxon>
        <taxon>Purpureocillium</taxon>
    </lineage>
</organism>
<dbReference type="PANTHER" id="PTHR17630:SF44">
    <property type="entry name" value="PROTEIN AIM2"/>
    <property type="match status" value="1"/>
</dbReference>
<evidence type="ECO:0000259" key="1">
    <source>
        <dbReference type="Pfam" id="PF01738"/>
    </source>
</evidence>
<dbReference type="Gene3D" id="3.40.50.1820">
    <property type="entry name" value="alpha/beta hydrolase"/>
    <property type="match status" value="1"/>
</dbReference>
<dbReference type="PANTHER" id="PTHR17630">
    <property type="entry name" value="DIENELACTONE HYDROLASE"/>
    <property type="match status" value="1"/>
</dbReference>
<comment type="caution">
    <text evidence="2">The sequence shown here is derived from an EMBL/GenBank/DDBJ whole genome shotgun (WGS) entry which is preliminary data.</text>
</comment>
<reference evidence="2" key="1">
    <citation type="submission" date="2023-01" db="EMBL/GenBank/DDBJ databases">
        <title>The growth and conidiation of Purpureocillium lavendulum are regulated by nitrogen source and histone H3K14 acetylation.</title>
        <authorList>
            <person name="Tang P."/>
            <person name="Han J."/>
            <person name="Zhang C."/>
            <person name="Tang P."/>
            <person name="Qi F."/>
            <person name="Zhang K."/>
            <person name="Liang L."/>
        </authorList>
    </citation>
    <scope>NUCLEOTIDE SEQUENCE</scope>
    <source>
        <strain evidence="2">YMF1.00683</strain>
    </source>
</reference>
<feature type="domain" description="Dienelactone hydrolase" evidence="1">
    <location>
        <begin position="40"/>
        <end position="268"/>
    </location>
</feature>
<accession>A0AB34G269</accession>
<proteinExistence type="predicted"/>
<dbReference type="InterPro" id="IPR029058">
    <property type="entry name" value="AB_hydrolase_fold"/>
</dbReference>